<dbReference type="STRING" id="126957.T1JAM5"/>
<dbReference type="Pfam" id="PF01823">
    <property type="entry name" value="MACPF"/>
    <property type="match status" value="1"/>
</dbReference>
<dbReference type="Proteomes" id="UP000014500">
    <property type="component" value="Unassembled WGS sequence"/>
</dbReference>
<evidence type="ECO:0000256" key="1">
    <source>
        <dbReference type="SAM" id="SignalP"/>
    </source>
</evidence>
<evidence type="ECO:0000313" key="4">
    <source>
        <dbReference type="Proteomes" id="UP000014500"/>
    </source>
</evidence>
<keyword evidence="4" id="KW-1185">Reference proteome</keyword>
<evidence type="ECO:0000313" key="3">
    <source>
        <dbReference type="EnsemblMetazoa" id="SMAR010794-PA"/>
    </source>
</evidence>
<reference evidence="4" key="1">
    <citation type="submission" date="2011-05" db="EMBL/GenBank/DDBJ databases">
        <authorList>
            <person name="Richards S.R."/>
            <person name="Qu J."/>
            <person name="Jiang H."/>
            <person name="Jhangiani S.N."/>
            <person name="Agravi P."/>
            <person name="Goodspeed R."/>
            <person name="Gross S."/>
            <person name="Mandapat C."/>
            <person name="Jackson L."/>
            <person name="Mathew T."/>
            <person name="Pu L."/>
            <person name="Thornton R."/>
            <person name="Saada N."/>
            <person name="Wilczek-Boney K.B."/>
            <person name="Lee S."/>
            <person name="Kovar C."/>
            <person name="Wu Y."/>
            <person name="Scherer S.E."/>
            <person name="Worley K.C."/>
            <person name="Muzny D.M."/>
            <person name="Gibbs R."/>
        </authorList>
    </citation>
    <scope>NUCLEOTIDE SEQUENCE</scope>
    <source>
        <strain evidence="4">Brora</strain>
    </source>
</reference>
<feature type="chain" id="PRO_5004580096" description="MACPF domain-containing protein" evidence="1">
    <location>
        <begin position="25"/>
        <end position="608"/>
    </location>
</feature>
<organism evidence="3 4">
    <name type="scientific">Strigamia maritima</name>
    <name type="common">European centipede</name>
    <name type="synonym">Geophilus maritimus</name>
    <dbReference type="NCBI Taxonomy" id="126957"/>
    <lineage>
        <taxon>Eukaryota</taxon>
        <taxon>Metazoa</taxon>
        <taxon>Ecdysozoa</taxon>
        <taxon>Arthropoda</taxon>
        <taxon>Myriapoda</taxon>
        <taxon>Chilopoda</taxon>
        <taxon>Pleurostigmophora</taxon>
        <taxon>Geophilomorpha</taxon>
        <taxon>Linotaeniidae</taxon>
        <taxon>Strigamia</taxon>
    </lineage>
</organism>
<dbReference type="HOGENOM" id="CLU_023578_2_0_1"/>
<dbReference type="PANTHER" id="PTHR31463:SF1">
    <property type="entry name" value="MACROPHAGE-EXPRESSED GENE 1 PROTEIN"/>
    <property type="match status" value="1"/>
</dbReference>
<dbReference type="InterPro" id="IPR039707">
    <property type="entry name" value="MPEG1"/>
</dbReference>
<keyword evidence="1" id="KW-0732">Signal</keyword>
<name>T1JAM5_STRMM</name>
<dbReference type="GO" id="GO:0002250">
    <property type="term" value="P:adaptive immune response"/>
    <property type="evidence" value="ECO:0007669"/>
    <property type="project" value="UniProtKB-KW"/>
</dbReference>
<dbReference type="GO" id="GO:0045087">
    <property type="term" value="P:innate immune response"/>
    <property type="evidence" value="ECO:0007669"/>
    <property type="project" value="UniProtKB-KW"/>
</dbReference>
<dbReference type="PANTHER" id="PTHR31463">
    <property type="entry name" value="MACROPHAGE-EXPRESSED GENE 1 PROTEIN"/>
    <property type="match status" value="1"/>
</dbReference>
<feature type="domain" description="MACPF" evidence="2">
    <location>
        <begin position="124"/>
        <end position="230"/>
    </location>
</feature>
<dbReference type="EMBL" id="JH432001">
    <property type="status" value="NOT_ANNOTATED_CDS"/>
    <property type="molecule type" value="Genomic_DNA"/>
</dbReference>
<dbReference type="EnsemblMetazoa" id="SMAR010794-RA">
    <property type="protein sequence ID" value="SMAR010794-PA"/>
    <property type="gene ID" value="SMAR010794"/>
</dbReference>
<dbReference type="GO" id="GO:0030670">
    <property type="term" value="C:phagocytic vesicle membrane"/>
    <property type="evidence" value="ECO:0007669"/>
    <property type="project" value="UniProtKB-SubCell"/>
</dbReference>
<protein>
    <recommendedName>
        <fullName evidence="2">MACPF domain-containing protein</fullName>
    </recommendedName>
</protein>
<dbReference type="AlphaFoldDB" id="T1JAM5"/>
<sequence>MFSIVKLYVCFALVISLISYAKQAKQCPDVPKLSILPGVGWDGLTTRDTKQLMQLTYNQCKLTNDGEYLIPDHMITVALKDDEKQKQLTAEIIEHWSSYTPPTANFTTWPNQYSSLRYSFAYLYQDMKALQVKYDAFTCRSQMRQVVYRINTTSDAIMDHSTKERFLKVIRALSRNNTEKATYLVEMIVSDYGTHFSKSVDVGAVFIHEDYLKNSFLKLYGSNRNKILSASKWSILEDRRFSWNNQQDLDLSLWPEYNRAKVDFGFRFFGRLKVIKNDVKTERLADIDKSGDLLTNLVTSSNFPNISSSLLMKTEQMLRDALQLYFAKNVHQGCTRPQSSNFDILANINTSSCTASSAASHYVFGGVYELCERVTFDKNNRILISNCPEGSGKTNSLTGAFSCPQDFESRILHSRYEADYLHFHLFSCIANSSFGTGYMFGGLYSFSVVNIHTKTRSCPQFYSGVTVLSETLTICVNVSNDESAKHYALPFGGFASCLTEFNCPVGYEKHLAVSYAYNTMSNIRSHSDNIYYCLQEANITNFGLVNLLNRPPFGNITSFDDEFGDDEYDEDGIREVPGSKQSYASKIKVDYFFLVISLQLLCVQFELT</sequence>
<feature type="signal peptide" evidence="1">
    <location>
        <begin position="1"/>
        <end position="24"/>
    </location>
</feature>
<accession>T1JAM5</accession>
<proteinExistence type="predicted"/>
<dbReference type="InterPro" id="IPR020864">
    <property type="entry name" value="MACPF"/>
</dbReference>
<reference evidence="3" key="2">
    <citation type="submission" date="2015-02" db="UniProtKB">
        <authorList>
            <consortium name="EnsemblMetazoa"/>
        </authorList>
    </citation>
    <scope>IDENTIFICATION</scope>
</reference>
<evidence type="ECO:0000259" key="2">
    <source>
        <dbReference type="Pfam" id="PF01823"/>
    </source>
</evidence>
<dbReference type="PhylomeDB" id="T1JAM5"/>